<sequence length="454" mass="50177">MKIAIIGSGIAGLSAAWALHRDHEITLFEQDDRLGGHSNTVDMPDGFGGQVAVDTGFIVYNTHNYPNLVKLFEATGVATEASDMSFAVSIGKGHTEYFGDVPGMFAQRRNILRPSHWLMIRDIMRFYKEAPSYLDRAREANLSIGELLAGLGYSSAFRYRHLLPMAGAIWSTPVEQVNEFPAESFINFFQNHRLLEMDLQARPVWRTVTGGSRTYVDKVTRLFADHIAMGCPVRAVRRSDEGIEVSFGAEILEQATFDEVIFACHPDQALSILGTEASMAERDILGSIAYEKNRAILHTDVNQMPRRKRAWASWNYIAAREAHEDGPSPVALTYWMNKLQNLNTAEPALLTLNPLEEPDPAKVIGEWSYDHPQFTRAALRGQRALREIQGAGGVWFCGAWCGHGFHEDGAAAGFAVAKALGSPVPWSDEITEMSPSAENAAPLAPPARRVYAAE</sequence>
<reference evidence="2" key="1">
    <citation type="journal article" date="2014" name="Int. J. Syst. Evol. Microbiol.">
        <title>Complete genome sequence of Corynebacterium casei LMG S-19264T (=DSM 44701T), isolated from a smear-ripened cheese.</title>
        <authorList>
            <consortium name="US DOE Joint Genome Institute (JGI-PGF)"/>
            <person name="Walter F."/>
            <person name="Albersmeier A."/>
            <person name="Kalinowski J."/>
            <person name="Ruckert C."/>
        </authorList>
    </citation>
    <scope>NUCLEOTIDE SEQUENCE</scope>
    <source>
        <strain evidence="2">CGMCC 1.14984</strain>
    </source>
</reference>
<evidence type="ECO:0000313" key="4">
    <source>
        <dbReference type="Proteomes" id="UP000621856"/>
    </source>
</evidence>
<dbReference type="AlphaFoldDB" id="A0A8J3A403"/>
<dbReference type="InterPro" id="IPR002937">
    <property type="entry name" value="Amino_oxidase"/>
</dbReference>
<dbReference type="Proteomes" id="UP000621856">
    <property type="component" value="Unassembled WGS sequence"/>
</dbReference>
<dbReference type="PANTHER" id="PTHR42923">
    <property type="entry name" value="PROTOPORPHYRINOGEN OXIDASE"/>
    <property type="match status" value="1"/>
</dbReference>
<dbReference type="Gene3D" id="1.10.405.20">
    <property type="match status" value="1"/>
</dbReference>
<dbReference type="Gene3D" id="3.50.50.60">
    <property type="entry name" value="FAD/NAD(P)-binding domain"/>
    <property type="match status" value="1"/>
</dbReference>
<dbReference type="InterPro" id="IPR050464">
    <property type="entry name" value="Zeta_carotene_desat/Oxidored"/>
</dbReference>
<gene>
    <name evidence="3" type="ORF">FF098_001065</name>
    <name evidence="2" type="ORF">GCM10011355_02150</name>
</gene>
<evidence type="ECO:0000313" key="3">
    <source>
        <dbReference type="EMBL" id="NHK26492.1"/>
    </source>
</evidence>
<dbReference type="Proteomes" id="UP000818603">
    <property type="component" value="Unassembled WGS sequence"/>
</dbReference>
<dbReference type="EMBL" id="VCJR02000001">
    <property type="protein sequence ID" value="NHK26492.1"/>
    <property type="molecule type" value="Genomic_DNA"/>
</dbReference>
<reference evidence="2" key="3">
    <citation type="submission" date="2020-09" db="EMBL/GenBank/DDBJ databases">
        <authorList>
            <person name="Sun Q."/>
            <person name="Zhou Y."/>
        </authorList>
    </citation>
    <scope>NUCLEOTIDE SEQUENCE</scope>
    <source>
        <strain evidence="2">CGMCC 1.14984</strain>
    </source>
</reference>
<keyword evidence="5" id="KW-1185">Reference proteome</keyword>
<feature type="domain" description="Amine oxidase" evidence="1">
    <location>
        <begin position="10"/>
        <end position="417"/>
    </location>
</feature>
<evidence type="ECO:0000313" key="2">
    <source>
        <dbReference type="EMBL" id="GGH92502.1"/>
    </source>
</evidence>
<accession>A0A8J3A403</accession>
<proteinExistence type="predicted"/>
<organism evidence="2 4">
    <name type="scientific">Aquisalinus luteolus</name>
    <dbReference type="NCBI Taxonomy" id="1566827"/>
    <lineage>
        <taxon>Bacteria</taxon>
        <taxon>Pseudomonadati</taxon>
        <taxon>Pseudomonadota</taxon>
        <taxon>Alphaproteobacteria</taxon>
        <taxon>Parvularculales</taxon>
        <taxon>Parvularculaceae</taxon>
        <taxon>Aquisalinus</taxon>
    </lineage>
</organism>
<name>A0A8J3A403_9PROT</name>
<evidence type="ECO:0000259" key="1">
    <source>
        <dbReference type="Pfam" id="PF01593"/>
    </source>
</evidence>
<reference evidence="3 5" key="2">
    <citation type="submission" date="2020-02" db="EMBL/GenBank/DDBJ databases">
        <title>Genome sequence of Parvularcula flava strain NH6-79.</title>
        <authorList>
            <person name="Abdul Karim M.H."/>
            <person name="Lam M.Q."/>
            <person name="Chen S.J."/>
            <person name="Yahya A."/>
            <person name="Shahir S."/>
            <person name="Shamsir M.S."/>
            <person name="Chong C.S."/>
        </authorList>
    </citation>
    <scope>NUCLEOTIDE SEQUENCE [LARGE SCALE GENOMIC DNA]</scope>
    <source>
        <strain evidence="3 5">NH6-79</strain>
    </source>
</reference>
<dbReference type="SUPFAM" id="SSF51905">
    <property type="entry name" value="FAD/NAD(P)-binding domain"/>
    <property type="match status" value="1"/>
</dbReference>
<dbReference type="RefSeq" id="WP_155136121.1">
    <property type="nucleotide sequence ID" value="NZ_BMGZ01000001.1"/>
</dbReference>
<dbReference type="Gene3D" id="3.30.70.1990">
    <property type="match status" value="1"/>
</dbReference>
<comment type="caution">
    <text evidence="2">The sequence shown here is derived from an EMBL/GenBank/DDBJ whole genome shotgun (WGS) entry which is preliminary data.</text>
</comment>
<dbReference type="EMBL" id="BMGZ01000001">
    <property type="protein sequence ID" value="GGH92502.1"/>
    <property type="molecule type" value="Genomic_DNA"/>
</dbReference>
<dbReference type="Pfam" id="PF01593">
    <property type="entry name" value="Amino_oxidase"/>
    <property type="match status" value="1"/>
</dbReference>
<dbReference type="InterPro" id="IPR036188">
    <property type="entry name" value="FAD/NAD-bd_sf"/>
</dbReference>
<protein>
    <submittedName>
        <fullName evidence="3">FAD-dependent oxidoreductase</fullName>
    </submittedName>
    <submittedName>
        <fullName evidence="2">NAD/FAD-binding protein</fullName>
    </submittedName>
</protein>
<evidence type="ECO:0000313" key="5">
    <source>
        <dbReference type="Proteomes" id="UP000818603"/>
    </source>
</evidence>
<dbReference type="PANTHER" id="PTHR42923:SF17">
    <property type="entry name" value="AMINE OXIDASE DOMAIN-CONTAINING PROTEIN"/>
    <property type="match status" value="1"/>
</dbReference>
<dbReference type="GO" id="GO:0016491">
    <property type="term" value="F:oxidoreductase activity"/>
    <property type="evidence" value="ECO:0007669"/>
    <property type="project" value="InterPro"/>
</dbReference>